<dbReference type="SUPFAM" id="SSF56112">
    <property type="entry name" value="Protein kinase-like (PK-like)"/>
    <property type="match status" value="1"/>
</dbReference>
<dbReference type="InterPro" id="IPR011009">
    <property type="entry name" value="Kinase-like_dom_sf"/>
</dbReference>
<sequence>MSDKASNHKQTNLVHEKRPRHHFENQIHQIEPLRLVKAKQEGSSALATTLIKTASPWATYKKIYKQILGDGDLVLVAEKRGISGDVVDIRRFLELSTEQIKMLQSIQHPNIVTVHEIYSDKTNHHIVYEHMPRSLQEAVGNPYLNRYAKEGVNLGLDDPEHWDSDVVGFLSATTSASSANELSQVGLTPFCFEAAANMHTAFVLTFLA</sequence>
<name>A0A166MTH8_9PEZI</name>
<keyword evidence="2" id="KW-1185">Reference proteome</keyword>
<protein>
    <submittedName>
        <fullName evidence="1">Serine threonine protein</fullName>
    </submittedName>
</protein>
<proteinExistence type="predicted"/>
<dbReference type="AlphaFoldDB" id="A0A166MTH8"/>
<dbReference type="Proteomes" id="UP000076552">
    <property type="component" value="Unassembled WGS sequence"/>
</dbReference>
<evidence type="ECO:0000313" key="2">
    <source>
        <dbReference type="Proteomes" id="UP000076552"/>
    </source>
</evidence>
<evidence type="ECO:0000313" key="1">
    <source>
        <dbReference type="EMBL" id="KZL64980.1"/>
    </source>
</evidence>
<reference evidence="1 2" key="1">
    <citation type="submission" date="2015-06" db="EMBL/GenBank/DDBJ databases">
        <title>Survival trade-offs in plant roots during colonization by closely related pathogenic and mutualistic fungi.</title>
        <authorList>
            <person name="Hacquard S."/>
            <person name="Kracher B."/>
            <person name="Hiruma K."/>
            <person name="Weinman A."/>
            <person name="Muench P."/>
            <person name="Garrido Oter R."/>
            <person name="Ver Loren van Themaat E."/>
            <person name="Dallerey J.-F."/>
            <person name="Damm U."/>
            <person name="Henrissat B."/>
            <person name="Lespinet O."/>
            <person name="Thon M."/>
            <person name="Kemen E."/>
            <person name="McHardy A.C."/>
            <person name="Schulze-Lefert P."/>
            <person name="O'Connell R.J."/>
        </authorList>
    </citation>
    <scope>NUCLEOTIDE SEQUENCE [LARGE SCALE GENOMIC DNA]</scope>
    <source>
        <strain evidence="1 2">0861</strain>
    </source>
</reference>
<dbReference type="Gene3D" id="1.10.510.10">
    <property type="entry name" value="Transferase(Phosphotransferase) domain 1"/>
    <property type="match status" value="1"/>
</dbReference>
<accession>A0A166MTH8</accession>
<comment type="caution">
    <text evidence="1">The sequence shown here is derived from an EMBL/GenBank/DDBJ whole genome shotgun (WGS) entry which is preliminary data.</text>
</comment>
<dbReference type="EMBL" id="LFIV01000245">
    <property type="protein sequence ID" value="KZL64980.1"/>
    <property type="molecule type" value="Genomic_DNA"/>
</dbReference>
<organism evidence="1 2">
    <name type="scientific">Colletotrichum tofieldiae</name>
    <dbReference type="NCBI Taxonomy" id="708197"/>
    <lineage>
        <taxon>Eukaryota</taxon>
        <taxon>Fungi</taxon>
        <taxon>Dikarya</taxon>
        <taxon>Ascomycota</taxon>
        <taxon>Pezizomycotina</taxon>
        <taxon>Sordariomycetes</taxon>
        <taxon>Hypocreomycetidae</taxon>
        <taxon>Glomerellales</taxon>
        <taxon>Glomerellaceae</taxon>
        <taxon>Colletotrichum</taxon>
        <taxon>Colletotrichum spaethianum species complex</taxon>
    </lineage>
</organism>
<gene>
    <name evidence="1" type="ORF">CT0861_13188</name>
</gene>